<dbReference type="AlphaFoldDB" id="A0A348G5X5"/>
<reference evidence="3" key="1">
    <citation type="journal article" date="2017" name="Toxins">
        <title>Combined Venom Gland Transcriptomic and Venom Peptidomic Analysis of the Predatory Ant Odontomachus monticola.</title>
        <authorList>
            <person name="Kazuma K."/>
            <person name="Masuko K."/>
            <person name="Konno K."/>
            <person name="Inagaki H."/>
        </authorList>
    </citation>
    <scope>NUCLEOTIDE SEQUENCE</scope>
    <source>
        <tissue evidence="3">Venom gland and sac</tissue>
    </source>
</reference>
<protein>
    <submittedName>
        <fullName evidence="3">Venom allergen 2</fullName>
    </submittedName>
</protein>
<name>A0A348G5X5_ODOMO</name>
<dbReference type="Pfam" id="PF22750">
    <property type="entry name" value="Sol_i_2"/>
    <property type="match status" value="1"/>
</dbReference>
<evidence type="ECO:0000256" key="1">
    <source>
        <dbReference type="ARBA" id="ARBA00009932"/>
    </source>
</evidence>
<feature type="domain" description="Ant venom allergen Sol i 2/4" evidence="2">
    <location>
        <begin position="34"/>
        <end position="122"/>
    </location>
</feature>
<organism evidence="3">
    <name type="scientific">Odontomachus monticola</name>
    <name type="common">Trap-jaw ant</name>
    <dbReference type="NCBI Taxonomy" id="613454"/>
    <lineage>
        <taxon>Eukaryota</taxon>
        <taxon>Metazoa</taxon>
        <taxon>Ecdysozoa</taxon>
        <taxon>Arthropoda</taxon>
        <taxon>Hexapoda</taxon>
        <taxon>Insecta</taxon>
        <taxon>Pterygota</taxon>
        <taxon>Neoptera</taxon>
        <taxon>Endopterygota</taxon>
        <taxon>Hymenoptera</taxon>
        <taxon>Apocrita</taxon>
        <taxon>Aculeata</taxon>
        <taxon>Formicoidea</taxon>
        <taxon>Formicidae</taxon>
        <taxon>Ponerinae</taxon>
        <taxon>Ponerini</taxon>
        <taxon>Odontomachus</taxon>
    </lineage>
</organism>
<dbReference type="GO" id="GO:0005549">
    <property type="term" value="F:odorant binding"/>
    <property type="evidence" value="ECO:0007669"/>
    <property type="project" value="InterPro"/>
</dbReference>
<dbReference type="Gene3D" id="1.10.238.190">
    <property type="match status" value="1"/>
</dbReference>
<sequence length="130" mass="14252">MKTLVILVGVLAITTVGYGLNIDRLRKYNSNFKKCSEELGESISEPSAKTVRCALARDGQIFDTNGKYIKENALQALEDTISDEGKLNQAKTIFNKCYNDALKGGSTVDKQTMEIVECTLAIASLLDKLN</sequence>
<dbReference type="SUPFAM" id="SSF47565">
    <property type="entry name" value="Insect pheromone/odorant-binding proteins"/>
    <property type="match status" value="1"/>
</dbReference>
<dbReference type="InterPro" id="IPR038211">
    <property type="entry name" value="Ant_venon_allerg_soli_2/4_sf"/>
</dbReference>
<comment type="similarity">
    <text evidence="1">Belongs to the ant venom allergen 2/4 family.</text>
</comment>
<dbReference type="InterPro" id="IPR036728">
    <property type="entry name" value="PBP_GOBP_sf"/>
</dbReference>
<accession>A0A348G5X5</accession>
<evidence type="ECO:0000259" key="2">
    <source>
        <dbReference type="Pfam" id="PF22750"/>
    </source>
</evidence>
<dbReference type="EMBL" id="FX985512">
    <property type="protein sequence ID" value="BBF97848.1"/>
    <property type="molecule type" value="mRNA"/>
</dbReference>
<dbReference type="InterPro" id="IPR055216">
    <property type="entry name" value="Sol_i_2/4"/>
</dbReference>
<gene>
    <name evidence="3" type="primary">VA2_OM</name>
</gene>
<proteinExistence type="evidence at transcript level"/>
<evidence type="ECO:0000313" key="3">
    <source>
        <dbReference type="EMBL" id="BBF97848.1"/>
    </source>
</evidence>